<protein>
    <submittedName>
        <fullName evidence="2">Uncharacterized protein</fullName>
    </submittedName>
</protein>
<proteinExistence type="predicted"/>
<evidence type="ECO:0000313" key="2">
    <source>
        <dbReference type="WBParaSite" id="nRc.2.0.1.t44816-RA"/>
    </source>
</evidence>
<accession>A0A915L266</accession>
<reference evidence="2" key="1">
    <citation type="submission" date="2022-11" db="UniProtKB">
        <authorList>
            <consortium name="WormBaseParasite"/>
        </authorList>
    </citation>
    <scope>IDENTIFICATION</scope>
</reference>
<dbReference type="WBParaSite" id="nRc.2.0.1.t44816-RA">
    <property type="protein sequence ID" value="nRc.2.0.1.t44816-RA"/>
    <property type="gene ID" value="nRc.2.0.1.g44816"/>
</dbReference>
<dbReference type="Proteomes" id="UP000887565">
    <property type="component" value="Unplaced"/>
</dbReference>
<keyword evidence="1" id="KW-1185">Reference proteome</keyword>
<evidence type="ECO:0000313" key="1">
    <source>
        <dbReference type="Proteomes" id="UP000887565"/>
    </source>
</evidence>
<name>A0A915L266_ROMCU</name>
<dbReference type="AlphaFoldDB" id="A0A915L266"/>
<organism evidence="1 2">
    <name type="scientific">Romanomermis culicivorax</name>
    <name type="common">Nematode worm</name>
    <dbReference type="NCBI Taxonomy" id="13658"/>
    <lineage>
        <taxon>Eukaryota</taxon>
        <taxon>Metazoa</taxon>
        <taxon>Ecdysozoa</taxon>
        <taxon>Nematoda</taxon>
        <taxon>Enoplea</taxon>
        <taxon>Dorylaimia</taxon>
        <taxon>Mermithida</taxon>
        <taxon>Mermithoidea</taxon>
        <taxon>Mermithidae</taxon>
        <taxon>Romanomermis</taxon>
    </lineage>
</organism>
<sequence>MMDAAKAKELDKLGATLAAHFRDHKENMHIGDWWRTKIDADDLHRRNTMKTDILVTTLCNHFKIIEIDILISNKAAFAEIPAAASIISKWCTLVVGHSSSKIFPALRAGKRVMPSV</sequence>